<gene>
    <name evidence="3" type="ordered locus">Cmaq_1515</name>
</gene>
<dbReference type="GO" id="GO:0051607">
    <property type="term" value="P:defense response to virus"/>
    <property type="evidence" value="ECO:0007669"/>
    <property type="project" value="UniProtKB-KW"/>
</dbReference>
<sequence length="411" mass="46610">MTYAELTLRLVTPLFTGSADPNSVDYDWPLRPSEVKGVWRWWARTFVSGALYEAGQLHGHPDKDIIKVPKKDEAKKVSKIVGEKLGLGYAGEESVASHLKLIIRHGQNIRINKACSNRVSGKVLQRIGLLTLDCRTLQYVEPSAEFYVTIDKHNNVKLNDDNAIKASLSVLSIALTLSCFGKGGRRGLGCLDVDKVDGDYSFLFNLNHKEFAKKLNYTIELVKDIVKEMSKSGLESCELPPMPVVSNVELTKCVDVKVKNRYVDRLFVFQLFEVYGRDLLPKLHNFFLRPERAKILMGNPKAKDELRNEFMAWILGLPREQKGTGYRLMSNNIVRRASSMLLSIHGINNDVAYLALFLSADWPSGLTWHGAGSKPITINERDIINASYVALNEFLEYLGRQRIRWKRVWPQ</sequence>
<dbReference type="STRING" id="397948.Cmaq_1515"/>
<accession>A8M9C0</accession>
<dbReference type="GeneID" id="5709364"/>
<protein>
    <submittedName>
        <fullName evidence="3">CRISPR-associated RAMP protein, Cmr1 family</fullName>
    </submittedName>
</protein>
<dbReference type="Proteomes" id="UP000001137">
    <property type="component" value="Chromosome"/>
</dbReference>
<proteinExistence type="predicted"/>
<dbReference type="EMBL" id="CP000852">
    <property type="protein sequence ID" value="ABW02339.1"/>
    <property type="molecule type" value="Genomic_DNA"/>
</dbReference>
<dbReference type="InterPro" id="IPR005537">
    <property type="entry name" value="RAMP_III_fam"/>
</dbReference>
<dbReference type="CDD" id="cd09726">
    <property type="entry name" value="RAMP_I_III"/>
    <property type="match status" value="1"/>
</dbReference>
<dbReference type="HOGENOM" id="CLU_658254_0_0_2"/>
<evidence type="ECO:0000313" key="3">
    <source>
        <dbReference type="EMBL" id="ABW02339.1"/>
    </source>
</evidence>
<dbReference type="OrthoDB" id="102565at2157"/>
<name>A8M9C0_CALMQ</name>
<evidence type="ECO:0000313" key="4">
    <source>
        <dbReference type="Proteomes" id="UP000001137"/>
    </source>
</evidence>
<dbReference type="KEGG" id="cma:Cmaq_1515"/>
<evidence type="ECO:0000259" key="2">
    <source>
        <dbReference type="Pfam" id="PF03787"/>
    </source>
</evidence>
<dbReference type="AlphaFoldDB" id="A8M9C0"/>
<feature type="domain" description="CRISPR type III-associated protein" evidence="2">
    <location>
        <begin position="7"/>
        <end position="191"/>
    </location>
</feature>
<evidence type="ECO:0000256" key="1">
    <source>
        <dbReference type="ARBA" id="ARBA00023118"/>
    </source>
</evidence>
<dbReference type="InterPro" id="IPR007522">
    <property type="entry name" value="CRISPR-assoc_prot_TM1795"/>
</dbReference>
<organism evidence="3 4">
    <name type="scientific">Caldivirga maquilingensis (strain ATCC 700844 / DSM 13496 / JCM 10307 / IC-167)</name>
    <dbReference type="NCBI Taxonomy" id="397948"/>
    <lineage>
        <taxon>Archaea</taxon>
        <taxon>Thermoproteota</taxon>
        <taxon>Thermoprotei</taxon>
        <taxon>Thermoproteales</taxon>
        <taxon>Thermoproteaceae</taxon>
        <taxon>Caldivirga</taxon>
    </lineage>
</organism>
<reference evidence="3 4" key="1">
    <citation type="submission" date="2007-10" db="EMBL/GenBank/DDBJ databases">
        <title>Complete sequence of Caldivirga maquilingensis IC-167.</title>
        <authorList>
            <consortium name="US DOE Joint Genome Institute"/>
            <person name="Copeland A."/>
            <person name="Lucas S."/>
            <person name="Lapidus A."/>
            <person name="Barry K."/>
            <person name="Glavina del Rio T."/>
            <person name="Dalin E."/>
            <person name="Tice H."/>
            <person name="Pitluck S."/>
            <person name="Saunders E."/>
            <person name="Brettin T."/>
            <person name="Bruce D."/>
            <person name="Detter J.C."/>
            <person name="Han C."/>
            <person name="Schmutz J."/>
            <person name="Larimer F."/>
            <person name="Land M."/>
            <person name="Hauser L."/>
            <person name="Kyrpides N."/>
            <person name="Ivanova N."/>
            <person name="Biddle J.F."/>
            <person name="Zhang Z."/>
            <person name="Fitz-Gibbon S.T."/>
            <person name="Lowe T.M."/>
            <person name="Saltikov C."/>
            <person name="House C.H."/>
            <person name="Richardson P."/>
        </authorList>
    </citation>
    <scope>NUCLEOTIDE SEQUENCE [LARGE SCALE GENOMIC DNA]</scope>
    <source>
        <strain evidence="4">ATCC 700844 / DSM 13496 / JCM 10307 / IC-167</strain>
    </source>
</reference>
<keyword evidence="1" id="KW-0051">Antiviral defense</keyword>
<dbReference type="Pfam" id="PF03787">
    <property type="entry name" value="RAMPs"/>
    <property type="match status" value="1"/>
</dbReference>
<dbReference type="eggNOG" id="arCOG03891">
    <property type="taxonomic scope" value="Archaea"/>
</dbReference>
<keyword evidence="4" id="KW-1185">Reference proteome</keyword>
<dbReference type="RefSeq" id="WP_012186558.1">
    <property type="nucleotide sequence ID" value="NC_009954.1"/>
</dbReference>
<dbReference type="NCBIfam" id="TIGR01894">
    <property type="entry name" value="cas_TM1795_cmr1"/>
    <property type="match status" value="1"/>
</dbReference>